<dbReference type="EMBL" id="BAABJP010000052">
    <property type="protein sequence ID" value="GAA5172862.1"/>
    <property type="molecule type" value="Genomic_DNA"/>
</dbReference>
<dbReference type="Proteomes" id="UP001428817">
    <property type="component" value="Unassembled WGS sequence"/>
</dbReference>
<protein>
    <submittedName>
        <fullName evidence="1">Uncharacterized protein</fullName>
    </submittedName>
</protein>
<gene>
    <name evidence="1" type="ORF">GCM10023321_73330</name>
</gene>
<name>A0ABP9R827_9PSEU</name>
<evidence type="ECO:0000313" key="1">
    <source>
        <dbReference type="EMBL" id="GAA5172862.1"/>
    </source>
</evidence>
<proteinExistence type="predicted"/>
<comment type="caution">
    <text evidence="1">The sequence shown here is derived from an EMBL/GenBank/DDBJ whole genome shotgun (WGS) entry which is preliminary data.</text>
</comment>
<evidence type="ECO:0000313" key="2">
    <source>
        <dbReference type="Proteomes" id="UP001428817"/>
    </source>
</evidence>
<accession>A0ABP9R827</accession>
<keyword evidence="2" id="KW-1185">Reference proteome</keyword>
<sequence length="148" mass="14728">MCCLAQVVNRPPIFAGSTAAPVNVSIAASRAAKVTLTQKASVPGSAAEAKDTWITRCAAQVAGMTSAISCFTLGVRASTSKATVSRPRTVNPVNPVGMGQVSANATANTPKAVARLTGVHSPSATVRATVAARSSTGDLAAPHGTDGV</sequence>
<organism evidence="1 2">
    <name type="scientific">Pseudonocardia eucalypti</name>
    <dbReference type="NCBI Taxonomy" id="648755"/>
    <lineage>
        <taxon>Bacteria</taxon>
        <taxon>Bacillati</taxon>
        <taxon>Actinomycetota</taxon>
        <taxon>Actinomycetes</taxon>
        <taxon>Pseudonocardiales</taxon>
        <taxon>Pseudonocardiaceae</taxon>
        <taxon>Pseudonocardia</taxon>
    </lineage>
</organism>
<reference evidence="2" key="1">
    <citation type="journal article" date="2019" name="Int. J. Syst. Evol. Microbiol.">
        <title>The Global Catalogue of Microorganisms (GCM) 10K type strain sequencing project: providing services to taxonomists for standard genome sequencing and annotation.</title>
        <authorList>
            <consortium name="The Broad Institute Genomics Platform"/>
            <consortium name="The Broad Institute Genome Sequencing Center for Infectious Disease"/>
            <person name="Wu L."/>
            <person name="Ma J."/>
        </authorList>
    </citation>
    <scope>NUCLEOTIDE SEQUENCE [LARGE SCALE GENOMIC DNA]</scope>
    <source>
        <strain evidence="2">JCM 18303</strain>
    </source>
</reference>